<sequence length="278" mass="30044">MMEIVDDGCADREGAVLLFFITHLDEYGATFYMLVFGCLARDPLRLSVFFGGSLRLELPADVAAAGITNLVFEVSLGLNHLELKGCGCFEAIGSNFEPCWWLVVSCMMWEFHLCPPGLLRLCCGNLEWLVGCSDPPRPCVSTNLGDIYSTHYGCFLADPDPGWICGSRFLLLVFLLFASAPDGLEALKMVLVEGESSVSASGLVRAAKELESRAVMTIDPEVSGLLTESLRLSPSRLLVLEGSLQANDLFPSTRIGSLTANEMKLAFEGFGVGIGPDV</sequence>
<dbReference type="Proteomes" id="UP001279734">
    <property type="component" value="Unassembled WGS sequence"/>
</dbReference>
<dbReference type="AlphaFoldDB" id="A0AAD3T3E4"/>
<organism evidence="1 2">
    <name type="scientific">Nepenthes gracilis</name>
    <name type="common">Slender pitcher plant</name>
    <dbReference type="NCBI Taxonomy" id="150966"/>
    <lineage>
        <taxon>Eukaryota</taxon>
        <taxon>Viridiplantae</taxon>
        <taxon>Streptophyta</taxon>
        <taxon>Embryophyta</taxon>
        <taxon>Tracheophyta</taxon>
        <taxon>Spermatophyta</taxon>
        <taxon>Magnoliopsida</taxon>
        <taxon>eudicotyledons</taxon>
        <taxon>Gunneridae</taxon>
        <taxon>Pentapetalae</taxon>
        <taxon>Caryophyllales</taxon>
        <taxon>Nepenthaceae</taxon>
        <taxon>Nepenthes</taxon>
    </lineage>
</organism>
<protein>
    <submittedName>
        <fullName evidence="1">Uncharacterized protein</fullName>
    </submittedName>
</protein>
<dbReference type="EMBL" id="BSYO01000022">
    <property type="protein sequence ID" value="GMH21066.1"/>
    <property type="molecule type" value="Genomic_DNA"/>
</dbReference>
<comment type="caution">
    <text evidence="1">The sequence shown here is derived from an EMBL/GenBank/DDBJ whole genome shotgun (WGS) entry which is preliminary data.</text>
</comment>
<accession>A0AAD3T3E4</accession>
<proteinExistence type="predicted"/>
<gene>
    <name evidence="1" type="ORF">Nepgr_022908</name>
</gene>
<evidence type="ECO:0000313" key="2">
    <source>
        <dbReference type="Proteomes" id="UP001279734"/>
    </source>
</evidence>
<keyword evidence="2" id="KW-1185">Reference proteome</keyword>
<reference evidence="1" key="1">
    <citation type="submission" date="2023-05" db="EMBL/GenBank/DDBJ databases">
        <title>Nepenthes gracilis genome sequencing.</title>
        <authorList>
            <person name="Fukushima K."/>
        </authorList>
    </citation>
    <scope>NUCLEOTIDE SEQUENCE</scope>
    <source>
        <strain evidence="1">SING2019-196</strain>
    </source>
</reference>
<evidence type="ECO:0000313" key="1">
    <source>
        <dbReference type="EMBL" id="GMH21066.1"/>
    </source>
</evidence>
<name>A0AAD3T3E4_NEPGR</name>